<dbReference type="Gene3D" id="1.10.10.10">
    <property type="entry name" value="Winged helix-like DNA-binding domain superfamily/Winged helix DNA-binding domain"/>
    <property type="match status" value="1"/>
</dbReference>
<dbReference type="PANTHER" id="PTHR43537:SF24">
    <property type="entry name" value="GLUCONATE OPERON TRANSCRIPTIONAL REPRESSOR"/>
    <property type="match status" value="1"/>
</dbReference>
<dbReference type="AlphaFoldDB" id="S5TKY6"/>
<evidence type="ECO:0000313" key="7">
    <source>
        <dbReference type="Proteomes" id="UP000015388"/>
    </source>
</evidence>
<dbReference type="SUPFAM" id="SSF48008">
    <property type="entry name" value="GntR ligand-binding domain-like"/>
    <property type="match status" value="1"/>
</dbReference>
<dbReference type="STRING" id="1224163.B841_09475"/>
<dbReference type="InterPro" id="IPR008920">
    <property type="entry name" value="TF_FadR/GntR_C"/>
</dbReference>
<dbReference type="GO" id="GO:0003677">
    <property type="term" value="F:DNA binding"/>
    <property type="evidence" value="ECO:0007669"/>
    <property type="project" value="UniProtKB-KW"/>
</dbReference>
<dbReference type="Pfam" id="PF00392">
    <property type="entry name" value="GntR"/>
    <property type="match status" value="1"/>
</dbReference>
<dbReference type="Pfam" id="PF07729">
    <property type="entry name" value="FCD"/>
    <property type="match status" value="1"/>
</dbReference>
<gene>
    <name evidence="6" type="ORF">B841_09475</name>
</gene>
<dbReference type="Proteomes" id="UP000015388">
    <property type="component" value="Chromosome"/>
</dbReference>
<evidence type="ECO:0000259" key="5">
    <source>
        <dbReference type="PROSITE" id="PS50949"/>
    </source>
</evidence>
<dbReference type="GO" id="GO:0003700">
    <property type="term" value="F:DNA-binding transcription factor activity"/>
    <property type="evidence" value="ECO:0007669"/>
    <property type="project" value="InterPro"/>
</dbReference>
<dbReference type="OrthoDB" id="8664638at2"/>
<keyword evidence="2" id="KW-0238">DNA-binding</keyword>
<reference evidence="6 7" key="1">
    <citation type="submission" date="2012-11" db="EMBL/GenBank/DDBJ databases">
        <title>The complete genome sequence of Corynebacterium maris Coryn-1 (=DSM 45190).</title>
        <authorList>
            <person name="Schaffert L."/>
            <person name="Albersmeier A."/>
            <person name="Kalinowski J."/>
            <person name="Ruckert C."/>
        </authorList>
    </citation>
    <scope>NUCLEOTIDE SEQUENCE [LARGE SCALE GENOMIC DNA]</scope>
    <source>
        <strain evidence="7">Coryn-1</strain>
    </source>
</reference>
<dbReference type="PANTHER" id="PTHR43537">
    <property type="entry name" value="TRANSCRIPTIONAL REGULATOR, GNTR FAMILY"/>
    <property type="match status" value="1"/>
</dbReference>
<feature type="domain" description="HTH gntR-type" evidence="5">
    <location>
        <begin position="39"/>
        <end position="106"/>
    </location>
</feature>
<accession>S5TKY6</accession>
<dbReference type="SUPFAM" id="SSF46785">
    <property type="entry name" value="Winged helix' DNA-binding domain"/>
    <property type="match status" value="1"/>
</dbReference>
<feature type="compositionally biased region" description="Polar residues" evidence="4">
    <location>
        <begin position="1"/>
        <end position="11"/>
    </location>
</feature>
<evidence type="ECO:0000256" key="1">
    <source>
        <dbReference type="ARBA" id="ARBA00023015"/>
    </source>
</evidence>
<dbReference type="InterPro" id="IPR036388">
    <property type="entry name" value="WH-like_DNA-bd_sf"/>
</dbReference>
<dbReference type="PROSITE" id="PS50949">
    <property type="entry name" value="HTH_GNTR"/>
    <property type="match status" value="1"/>
</dbReference>
<evidence type="ECO:0000313" key="6">
    <source>
        <dbReference type="EMBL" id="AGS35368.1"/>
    </source>
</evidence>
<dbReference type="HOGENOM" id="CLU_017584_5_1_11"/>
<dbReference type="KEGG" id="cmd:B841_09475"/>
<sequence>MNASFDSNDSSNHQHETDDEERNLKSILARQLGVEDGNGSLAGRIAIDVGMRIIQGELLPGSDLNSVDLASDFNSSRTPVREALLMLEKQGLVEVPARRRPVVKDYLNVRVDKIYETRALLTGYMSMSICLNWVGDDLDKLWQHVEEMQAASSAGDVNRFFWANVHFGEDATRIADNQFVAETVDSLGLTSLGLRRRSMALPGRMEASTRDHVRLHEAFRARDTSLARALSMGIIRDAYFALSGGKASRWPFD</sequence>
<proteinExistence type="predicted"/>
<dbReference type="eggNOG" id="COG1802">
    <property type="taxonomic scope" value="Bacteria"/>
</dbReference>
<name>S5TKY6_9CORY</name>
<dbReference type="InterPro" id="IPR000524">
    <property type="entry name" value="Tscrpt_reg_HTH_GntR"/>
</dbReference>
<keyword evidence="3" id="KW-0804">Transcription</keyword>
<evidence type="ECO:0000256" key="3">
    <source>
        <dbReference type="ARBA" id="ARBA00023163"/>
    </source>
</evidence>
<feature type="region of interest" description="Disordered" evidence="4">
    <location>
        <begin position="1"/>
        <end position="22"/>
    </location>
</feature>
<keyword evidence="7" id="KW-1185">Reference proteome</keyword>
<dbReference type="SMART" id="SM00895">
    <property type="entry name" value="FCD"/>
    <property type="match status" value="1"/>
</dbReference>
<evidence type="ECO:0000256" key="4">
    <source>
        <dbReference type="SAM" id="MobiDB-lite"/>
    </source>
</evidence>
<dbReference type="SMART" id="SM00345">
    <property type="entry name" value="HTH_GNTR"/>
    <property type="match status" value="1"/>
</dbReference>
<dbReference type="PATRIC" id="fig|1224163.3.peg.1906"/>
<dbReference type="InterPro" id="IPR036390">
    <property type="entry name" value="WH_DNA-bd_sf"/>
</dbReference>
<dbReference type="EMBL" id="CP003924">
    <property type="protein sequence ID" value="AGS35368.1"/>
    <property type="molecule type" value="Genomic_DNA"/>
</dbReference>
<dbReference type="CDD" id="cd07377">
    <property type="entry name" value="WHTH_GntR"/>
    <property type="match status" value="1"/>
</dbReference>
<keyword evidence="1" id="KW-0805">Transcription regulation</keyword>
<evidence type="ECO:0000256" key="2">
    <source>
        <dbReference type="ARBA" id="ARBA00023125"/>
    </source>
</evidence>
<dbReference type="Gene3D" id="1.20.120.530">
    <property type="entry name" value="GntR ligand-binding domain-like"/>
    <property type="match status" value="1"/>
</dbReference>
<dbReference type="InterPro" id="IPR011711">
    <property type="entry name" value="GntR_C"/>
</dbReference>
<organism evidence="6 7">
    <name type="scientific">Corynebacterium maris DSM 45190</name>
    <dbReference type="NCBI Taxonomy" id="1224163"/>
    <lineage>
        <taxon>Bacteria</taxon>
        <taxon>Bacillati</taxon>
        <taxon>Actinomycetota</taxon>
        <taxon>Actinomycetes</taxon>
        <taxon>Mycobacteriales</taxon>
        <taxon>Corynebacteriaceae</taxon>
        <taxon>Corynebacterium</taxon>
    </lineage>
</organism>
<protein>
    <submittedName>
        <fullName evidence="6">Transcriptional regulator</fullName>
    </submittedName>
</protein>